<evidence type="ECO:0000256" key="4">
    <source>
        <dbReference type="ARBA" id="ARBA00022737"/>
    </source>
</evidence>
<evidence type="ECO:0000313" key="19">
    <source>
        <dbReference type="EMBL" id="ATZ16662.1"/>
    </source>
</evidence>
<dbReference type="GO" id="GO:0009381">
    <property type="term" value="F:excinuclease ABC activity"/>
    <property type="evidence" value="ECO:0007669"/>
    <property type="project" value="UniProtKB-UniRule"/>
</dbReference>
<dbReference type="OrthoDB" id="9809851at2"/>
<feature type="binding site" evidence="18">
    <location>
        <begin position="32"/>
        <end position="39"/>
    </location>
    <ligand>
        <name>ATP</name>
        <dbReference type="ChEBI" id="CHEBI:30616"/>
    </ligand>
</feature>
<dbReference type="InterPro" id="IPR027417">
    <property type="entry name" value="P-loop_NTPase"/>
</dbReference>
<evidence type="ECO:0000256" key="16">
    <source>
        <dbReference type="ARBA" id="ARBA00039316"/>
    </source>
</evidence>
<keyword evidence="20" id="KW-1185">Reference proteome</keyword>
<keyword evidence="5 18" id="KW-0547">Nucleotide-binding</keyword>
<keyword evidence="12 18" id="KW-0238">DNA-binding</keyword>
<dbReference type="InterPro" id="IPR017871">
    <property type="entry name" value="ABC_transporter-like_CS"/>
</dbReference>
<reference evidence="19 20" key="1">
    <citation type="submission" date="2017-11" db="EMBL/GenBank/DDBJ databases">
        <title>Genome sequence of Entomoplasma freundtii BARC 318 (ATCC 51999).</title>
        <authorList>
            <person name="Lo W.-S."/>
            <person name="Gasparich G.E."/>
            <person name="Kuo C.-H."/>
        </authorList>
    </citation>
    <scope>NUCLEOTIDE SEQUENCE [LARGE SCALE GENOMIC DNA]</scope>
    <source>
        <strain evidence="19 20">BARC 318</strain>
    </source>
</reference>
<comment type="function">
    <text evidence="18">The UvrABC repair system catalyzes the recognition and processing of DNA lesions. UvrA is an ATPase and a DNA-binding protein. A damage recognition complex composed of 2 UvrA and 2 UvrB subunits scans DNA for abnormalities. When the presence of a lesion has been verified by UvrB, the UvrA molecules dissociate.</text>
</comment>
<dbReference type="Proteomes" id="UP000232222">
    <property type="component" value="Chromosome"/>
</dbReference>
<sequence>MNDKLIIKGARENNLQNIDLELPKNKLIVFTGLSGSGKSSLAFNTIYAEGRRRYVESLSSYARQFLGGTDKPDVDTIEGLSPAISIDQKTTSHNPRSTVGTVTEIYDYLRLLYARIGTPYCINGHGKIKPASLKEIANNIEKNSKPNEHLYILAPVARDKKGSFRDLFEKLNSEGFIRVQVDGKIHLLSDPIELDKNQRHNIDILVDRIIYQNDPEIRSRINSAVEVGLKYSNGLIKIHYPQSPNKKDEVFSTAYACQVCGFTIPELEPRLFSFNAPLGACVECNGLGIKLEADPSLIIPDDKLSINQGGIPYFKNVVGSDNMEWQRFRTLCDYYYVDLNLPINQLTAKQQKVILWGSEEPIEMKLVSANSRRYESFDFIEGVASLINRRYFETNSDDARHHYAKFMASKTCMVCQGSRLNKTALAIKVGKKSIWDFTEMPINEALDFILKLSLTPQEEKIAALVLKEITTRLSFLNEVGLGYLNLSRTATTLSGGEAQRIRLAKQIGSQLSGILYVLDEPSIGLHQRDNDKLLATLKHLRDLGNTLIVVEHDEDTMRASDWIVDIGPGAGEHGGKVIFSGPYEEIIKDQNSLTGRYLTKKESIPIPKKRRGGNGKKIEIIGAHENNLKNIDVTIPLNKFVSITGVSGSGKSTLLEDVIYKGLQKSLSREVIVAGKYKQLKGLENVDKVVYISQEPIGKTPRSNPATYTGVFDDIRDLFAASPEAKIRGYKKGRFSFNVPGGRCENCQGDGMITISMQFMPNVEVQCETCEGKRYNEETLQVKYKGKTINDILKMTVEEALKFFENVPQIKTKLQAMYDVGLGYIRLGQSATTLSGGEAQRVKLSTYLLKKATGKTIFLLDEPTTGLHLDDVKRLVDVLNRLVDLGNTVIAIEHNLDFIKVSDYIVDLGPEGGSGGGQVIATGTPEQIVTNPKSVTGAYLKDYLHV</sequence>
<dbReference type="FunFam" id="1.20.1580.10:FF:000002">
    <property type="entry name" value="UvrABC system protein A"/>
    <property type="match status" value="1"/>
</dbReference>
<dbReference type="CDD" id="cd03271">
    <property type="entry name" value="ABC_UvrA_II"/>
    <property type="match status" value="1"/>
</dbReference>
<comment type="subunit">
    <text evidence="18">Forms a heterotetramer with UvrB during the search for lesions.</text>
</comment>
<keyword evidence="11 18" id="KW-0267">Excision nuclease</keyword>
<dbReference type="InterPro" id="IPR013815">
    <property type="entry name" value="ATP_grasp_subdomain_1"/>
</dbReference>
<dbReference type="GO" id="GO:0016887">
    <property type="term" value="F:ATP hydrolysis activity"/>
    <property type="evidence" value="ECO:0007669"/>
    <property type="project" value="InterPro"/>
</dbReference>
<evidence type="ECO:0000256" key="13">
    <source>
        <dbReference type="ARBA" id="ARBA00023204"/>
    </source>
</evidence>
<evidence type="ECO:0000256" key="9">
    <source>
        <dbReference type="ARBA" id="ARBA00022833"/>
    </source>
</evidence>
<keyword evidence="8 18" id="KW-0863">Zinc-finger</keyword>
<dbReference type="InterPro" id="IPR003439">
    <property type="entry name" value="ABC_transporter-like_ATP-bd"/>
</dbReference>
<keyword evidence="3 18" id="KW-0479">Metal-binding</keyword>
<dbReference type="InterPro" id="IPR004602">
    <property type="entry name" value="UvrA"/>
</dbReference>
<keyword evidence="6 18" id="KW-0227">DNA damage</keyword>
<evidence type="ECO:0000313" key="20">
    <source>
        <dbReference type="Proteomes" id="UP000232222"/>
    </source>
</evidence>
<gene>
    <name evidence="18 19" type="primary">uvrA</name>
    <name evidence="19" type="ORF">EFREU_v1c06420</name>
</gene>
<dbReference type="NCBIfam" id="NF001503">
    <property type="entry name" value="PRK00349.1"/>
    <property type="match status" value="1"/>
</dbReference>
<dbReference type="CDD" id="cd03270">
    <property type="entry name" value="ABC_UvrA_I"/>
    <property type="match status" value="1"/>
</dbReference>
<dbReference type="PROSITE" id="PS00211">
    <property type="entry name" value="ABC_TRANSPORTER_1"/>
    <property type="match status" value="2"/>
</dbReference>
<keyword evidence="7 18" id="KW-0228">DNA excision</keyword>
<evidence type="ECO:0000256" key="8">
    <source>
        <dbReference type="ARBA" id="ARBA00022771"/>
    </source>
</evidence>
<comment type="similarity">
    <text evidence="15 18">Belongs to the ABC transporter superfamily. UvrA family.</text>
</comment>
<keyword evidence="4 18" id="KW-0677">Repeat</keyword>
<dbReference type="GO" id="GO:0006289">
    <property type="term" value="P:nucleotide-excision repair"/>
    <property type="evidence" value="ECO:0007669"/>
    <property type="project" value="UniProtKB-UniRule"/>
</dbReference>
<dbReference type="Gene3D" id="3.30.1490.20">
    <property type="entry name" value="ATP-grasp fold, A domain"/>
    <property type="match status" value="1"/>
</dbReference>
<dbReference type="GO" id="GO:0009380">
    <property type="term" value="C:excinuclease repair complex"/>
    <property type="evidence" value="ECO:0007669"/>
    <property type="project" value="InterPro"/>
</dbReference>
<dbReference type="AlphaFoldDB" id="A0A2K8NS32"/>
<evidence type="ECO:0000256" key="14">
    <source>
        <dbReference type="ARBA" id="ARBA00023236"/>
    </source>
</evidence>
<evidence type="ECO:0000256" key="2">
    <source>
        <dbReference type="ARBA" id="ARBA00022490"/>
    </source>
</evidence>
<dbReference type="GO" id="GO:0009432">
    <property type="term" value="P:SOS response"/>
    <property type="evidence" value="ECO:0007669"/>
    <property type="project" value="UniProtKB-UniRule"/>
</dbReference>
<keyword evidence="14 18" id="KW-0742">SOS response</keyword>
<evidence type="ECO:0000256" key="17">
    <source>
        <dbReference type="ARBA" id="ARBA00042156"/>
    </source>
</evidence>
<feature type="binding site" evidence="18">
    <location>
        <begin position="645"/>
        <end position="652"/>
    </location>
    <ligand>
        <name>ATP</name>
        <dbReference type="ChEBI" id="CHEBI:30616"/>
    </ligand>
</feature>
<keyword evidence="9 18" id="KW-0862">Zinc</keyword>
<evidence type="ECO:0000256" key="7">
    <source>
        <dbReference type="ARBA" id="ARBA00022769"/>
    </source>
</evidence>
<keyword evidence="2 18" id="KW-0963">Cytoplasm</keyword>
<feature type="zinc finger region" description="C4-type" evidence="18">
    <location>
        <begin position="257"/>
        <end position="284"/>
    </location>
</feature>
<proteinExistence type="inferred from homology"/>
<dbReference type="PANTHER" id="PTHR43152">
    <property type="entry name" value="UVRABC SYSTEM PROTEIN A"/>
    <property type="match status" value="1"/>
</dbReference>
<dbReference type="InterPro" id="IPR041552">
    <property type="entry name" value="UvrA_DNA-bd"/>
</dbReference>
<evidence type="ECO:0000256" key="11">
    <source>
        <dbReference type="ARBA" id="ARBA00022881"/>
    </source>
</evidence>
<evidence type="ECO:0000256" key="12">
    <source>
        <dbReference type="ARBA" id="ARBA00023125"/>
    </source>
</evidence>
<dbReference type="Pfam" id="PF17755">
    <property type="entry name" value="UvrA_DNA-bind"/>
    <property type="match status" value="1"/>
</dbReference>
<evidence type="ECO:0000256" key="1">
    <source>
        <dbReference type="ARBA" id="ARBA00004496"/>
    </source>
</evidence>
<dbReference type="RefSeq" id="WP_100609745.1">
    <property type="nucleotide sequence ID" value="NZ_CP024962.1"/>
</dbReference>
<dbReference type="GO" id="GO:0005524">
    <property type="term" value="F:ATP binding"/>
    <property type="evidence" value="ECO:0007669"/>
    <property type="project" value="UniProtKB-UniRule"/>
</dbReference>
<dbReference type="PANTHER" id="PTHR43152:SF3">
    <property type="entry name" value="UVRABC SYSTEM PROTEIN A"/>
    <property type="match status" value="1"/>
</dbReference>
<evidence type="ECO:0000256" key="6">
    <source>
        <dbReference type="ARBA" id="ARBA00022763"/>
    </source>
</evidence>
<evidence type="ECO:0000256" key="15">
    <source>
        <dbReference type="ARBA" id="ARBA00038000"/>
    </source>
</evidence>
<protein>
    <recommendedName>
        <fullName evidence="16 18">UvrABC system protein A</fullName>
        <shortName evidence="18">UvrA protein</shortName>
    </recommendedName>
    <alternativeName>
        <fullName evidence="17 18">Excinuclease ABC subunit A</fullName>
    </alternativeName>
</protein>
<dbReference type="GO" id="GO:0003677">
    <property type="term" value="F:DNA binding"/>
    <property type="evidence" value="ECO:0007669"/>
    <property type="project" value="UniProtKB-UniRule"/>
</dbReference>
<evidence type="ECO:0000256" key="3">
    <source>
        <dbReference type="ARBA" id="ARBA00022723"/>
    </source>
</evidence>
<dbReference type="NCBIfam" id="TIGR00630">
    <property type="entry name" value="uvra"/>
    <property type="match status" value="1"/>
</dbReference>
<dbReference type="PROSITE" id="PS50893">
    <property type="entry name" value="ABC_TRANSPORTER_2"/>
    <property type="match status" value="1"/>
</dbReference>
<comment type="subcellular location">
    <subcellularLocation>
        <location evidence="1 18">Cytoplasm</location>
    </subcellularLocation>
</comment>
<organism evidence="19 20">
    <name type="scientific">Entomoplasma freundtii</name>
    <dbReference type="NCBI Taxonomy" id="74700"/>
    <lineage>
        <taxon>Bacteria</taxon>
        <taxon>Bacillati</taxon>
        <taxon>Mycoplasmatota</taxon>
        <taxon>Mollicutes</taxon>
        <taxon>Entomoplasmatales</taxon>
        <taxon>Entomoplasmataceae</taxon>
        <taxon>Entomoplasma</taxon>
    </lineage>
</organism>
<name>A0A2K8NS32_9MOLU</name>
<dbReference type="GO" id="GO:0005737">
    <property type="term" value="C:cytoplasm"/>
    <property type="evidence" value="ECO:0007669"/>
    <property type="project" value="UniProtKB-SubCell"/>
</dbReference>
<dbReference type="SUPFAM" id="SSF52540">
    <property type="entry name" value="P-loop containing nucleoside triphosphate hydrolases"/>
    <property type="match status" value="2"/>
</dbReference>
<dbReference type="Pfam" id="PF17760">
    <property type="entry name" value="UvrA_inter"/>
    <property type="match status" value="1"/>
</dbReference>
<dbReference type="Gene3D" id="3.40.50.300">
    <property type="entry name" value="P-loop containing nucleotide triphosphate hydrolases"/>
    <property type="match status" value="2"/>
</dbReference>
<dbReference type="Gene3D" id="1.10.8.280">
    <property type="entry name" value="ABC transporter ATPase domain-like"/>
    <property type="match status" value="1"/>
</dbReference>
<dbReference type="GO" id="GO:0008270">
    <property type="term" value="F:zinc ion binding"/>
    <property type="evidence" value="ECO:0007669"/>
    <property type="project" value="UniProtKB-UniRule"/>
</dbReference>
<dbReference type="Gene3D" id="1.20.1580.10">
    <property type="entry name" value="ABC transporter ATPase like domain"/>
    <property type="match status" value="2"/>
</dbReference>
<evidence type="ECO:0000256" key="5">
    <source>
        <dbReference type="ARBA" id="ARBA00022741"/>
    </source>
</evidence>
<accession>A0A2K8NS32</accession>
<dbReference type="HAMAP" id="MF_00205">
    <property type="entry name" value="UvrA"/>
    <property type="match status" value="1"/>
</dbReference>
<dbReference type="InterPro" id="IPR041102">
    <property type="entry name" value="UvrA_inter"/>
</dbReference>
<feature type="zinc finger region" description="C4-type" evidence="18">
    <location>
        <begin position="744"/>
        <end position="770"/>
    </location>
</feature>
<evidence type="ECO:0000256" key="10">
    <source>
        <dbReference type="ARBA" id="ARBA00022840"/>
    </source>
</evidence>
<keyword evidence="10 18" id="KW-0067">ATP-binding</keyword>
<evidence type="ECO:0000256" key="18">
    <source>
        <dbReference type="HAMAP-Rule" id="MF_00205"/>
    </source>
</evidence>
<dbReference type="KEGG" id="efr:EFREU_v1c06420"/>
<keyword evidence="13 18" id="KW-0234">DNA repair</keyword>
<dbReference type="EMBL" id="CP024962">
    <property type="protein sequence ID" value="ATZ16662.1"/>
    <property type="molecule type" value="Genomic_DNA"/>
</dbReference>